<evidence type="ECO:0000259" key="15">
    <source>
        <dbReference type="PROSITE" id="PS50109"/>
    </source>
</evidence>
<organism evidence="18 19">
    <name type="scientific">Hydrogenophaga intermedia</name>
    <dbReference type="NCBI Taxonomy" id="65786"/>
    <lineage>
        <taxon>Bacteria</taxon>
        <taxon>Pseudomonadati</taxon>
        <taxon>Pseudomonadota</taxon>
        <taxon>Betaproteobacteria</taxon>
        <taxon>Burkholderiales</taxon>
        <taxon>Comamonadaceae</taxon>
        <taxon>Hydrogenophaga</taxon>
    </lineage>
</organism>
<keyword evidence="9" id="KW-0067">ATP-binding</keyword>
<dbReference type="InterPro" id="IPR003661">
    <property type="entry name" value="HisK_dim/P_dom"/>
</dbReference>
<dbReference type="Gene3D" id="3.30.450.20">
    <property type="entry name" value="PAS domain"/>
    <property type="match status" value="2"/>
</dbReference>
<dbReference type="FunFam" id="3.30.565.10:FF:000006">
    <property type="entry name" value="Sensor histidine kinase WalK"/>
    <property type="match status" value="1"/>
</dbReference>
<dbReference type="InterPro" id="IPR005467">
    <property type="entry name" value="His_kinase_dom"/>
</dbReference>
<reference evidence="19" key="2">
    <citation type="submission" date="2014-11" db="EMBL/GenBank/DDBJ databases">
        <title>Draft genome sequence of Hydrogenophaga intermedia S1.</title>
        <authorList>
            <person name="Gan H.M."/>
            <person name="Chew T.H."/>
            <person name="Stolz A."/>
        </authorList>
    </citation>
    <scope>NUCLEOTIDE SEQUENCE [LARGE SCALE GENOMIC DNA]</scope>
    <source>
        <strain evidence="19">S1</strain>
    </source>
</reference>
<feature type="transmembrane region" description="Helical" evidence="14">
    <location>
        <begin position="54"/>
        <end position="73"/>
    </location>
</feature>
<evidence type="ECO:0000256" key="11">
    <source>
        <dbReference type="ARBA" id="ARBA00023012"/>
    </source>
</evidence>
<gene>
    <name evidence="18" type="ORF">BN948_03531</name>
</gene>
<dbReference type="GO" id="GO:0005886">
    <property type="term" value="C:plasma membrane"/>
    <property type="evidence" value="ECO:0007669"/>
    <property type="project" value="UniProtKB-SubCell"/>
</dbReference>
<dbReference type="InterPro" id="IPR036890">
    <property type="entry name" value="HATPase_C_sf"/>
</dbReference>
<dbReference type="PROSITE" id="PS50112">
    <property type="entry name" value="PAS"/>
    <property type="match status" value="1"/>
</dbReference>
<dbReference type="SUPFAM" id="SSF55785">
    <property type="entry name" value="PYP-like sensor domain (PAS domain)"/>
    <property type="match status" value="2"/>
</dbReference>
<comment type="subcellular location">
    <subcellularLocation>
        <location evidence="2">Cell inner membrane</location>
        <topology evidence="2">Multi-pass membrane protein</topology>
    </subcellularLocation>
</comment>
<dbReference type="PROSITE" id="PS50113">
    <property type="entry name" value="PAC"/>
    <property type="match status" value="2"/>
</dbReference>
<dbReference type="Gene3D" id="2.10.70.100">
    <property type="match status" value="1"/>
</dbReference>
<feature type="transmembrane region" description="Helical" evidence="14">
    <location>
        <begin position="106"/>
        <end position="127"/>
    </location>
</feature>
<dbReference type="SUPFAM" id="SSF55874">
    <property type="entry name" value="ATPase domain of HSP90 chaperone/DNA topoisomerase II/histidine kinase"/>
    <property type="match status" value="1"/>
</dbReference>
<dbReference type="SMART" id="SM00388">
    <property type="entry name" value="HisKA"/>
    <property type="match status" value="1"/>
</dbReference>
<name>A0A1L1PK20_HYDIT</name>
<dbReference type="Gene3D" id="3.30.565.10">
    <property type="entry name" value="Histidine kinase-like ATPase, C-terminal domain"/>
    <property type="match status" value="1"/>
</dbReference>
<evidence type="ECO:0000256" key="7">
    <source>
        <dbReference type="ARBA" id="ARBA00022741"/>
    </source>
</evidence>
<evidence type="ECO:0000256" key="5">
    <source>
        <dbReference type="ARBA" id="ARBA00022679"/>
    </source>
</evidence>
<evidence type="ECO:0000256" key="8">
    <source>
        <dbReference type="ARBA" id="ARBA00022777"/>
    </source>
</evidence>
<dbReference type="EMBL" id="CCAE010000035">
    <property type="protein sequence ID" value="CDN89094.1"/>
    <property type="molecule type" value="Genomic_DNA"/>
</dbReference>
<dbReference type="InterPro" id="IPR001610">
    <property type="entry name" value="PAC"/>
</dbReference>
<dbReference type="PROSITE" id="PS50109">
    <property type="entry name" value="HIS_KIN"/>
    <property type="match status" value="1"/>
</dbReference>
<dbReference type="PANTHER" id="PTHR42878:SF15">
    <property type="entry name" value="BACTERIOPHYTOCHROME"/>
    <property type="match status" value="1"/>
</dbReference>
<dbReference type="InterPro" id="IPR025201">
    <property type="entry name" value="KdpD_TM"/>
</dbReference>
<dbReference type="Gene3D" id="1.10.287.130">
    <property type="match status" value="1"/>
</dbReference>
<feature type="domain" description="PAC" evidence="17">
    <location>
        <begin position="342"/>
        <end position="395"/>
    </location>
</feature>
<dbReference type="SMART" id="SM00086">
    <property type="entry name" value="PAC"/>
    <property type="match status" value="2"/>
</dbReference>
<evidence type="ECO:0000256" key="14">
    <source>
        <dbReference type="SAM" id="Phobius"/>
    </source>
</evidence>
<accession>A0A1L1PK20</accession>
<evidence type="ECO:0000256" key="10">
    <source>
        <dbReference type="ARBA" id="ARBA00022989"/>
    </source>
</evidence>
<evidence type="ECO:0000256" key="13">
    <source>
        <dbReference type="SAM" id="Coils"/>
    </source>
</evidence>
<feature type="transmembrane region" description="Helical" evidence="14">
    <location>
        <begin position="80"/>
        <end position="100"/>
    </location>
</feature>
<dbReference type="GO" id="GO:0000156">
    <property type="term" value="F:phosphorelay response regulator activity"/>
    <property type="evidence" value="ECO:0007669"/>
    <property type="project" value="TreeGrafter"/>
</dbReference>
<dbReference type="GO" id="GO:0007234">
    <property type="term" value="P:osmosensory signaling via phosphorelay pathway"/>
    <property type="evidence" value="ECO:0007669"/>
    <property type="project" value="TreeGrafter"/>
</dbReference>
<evidence type="ECO:0000256" key="4">
    <source>
        <dbReference type="ARBA" id="ARBA00022553"/>
    </source>
</evidence>
<dbReference type="Pfam" id="PF13493">
    <property type="entry name" value="DUF4118"/>
    <property type="match status" value="1"/>
</dbReference>
<dbReference type="CDD" id="cd00082">
    <property type="entry name" value="HisKA"/>
    <property type="match status" value="1"/>
</dbReference>
<evidence type="ECO:0000256" key="3">
    <source>
        <dbReference type="ARBA" id="ARBA00012438"/>
    </source>
</evidence>
<dbReference type="InterPro" id="IPR035965">
    <property type="entry name" value="PAS-like_dom_sf"/>
</dbReference>
<comment type="catalytic activity">
    <reaction evidence="1">
        <text>ATP + protein L-histidine = ADP + protein N-phospho-L-histidine.</text>
        <dbReference type="EC" id="2.7.13.3"/>
    </reaction>
</comment>
<reference evidence="19" key="1">
    <citation type="submission" date="2014-02" db="EMBL/GenBank/DDBJ databases">
        <authorList>
            <person name="Gan H."/>
        </authorList>
    </citation>
    <scope>NUCLEOTIDE SEQUENCE [LARGE SCALE GENOMIC DNA]</scope>
    <source>
        <strain evidence="19">S1</strain>
    </source>
</reference>
<dbReference type="InterPro" id="IPR003594">
    <property type="entry name" value="HATPase_dom"/>
</dbReference>
<evidence type="ECO:0000256" key="12">
    <source>
        <dbReference type="ARBA" id="ARBA00023136"/>
    </source>
</evidence>
<dbReference type="PRINTS" id="PR00344">
    <property type="entry name" value="BCTRLSENSOR"/>
</dbReference>
<feature type="domain" description="Histidine kinase" evidence="15">
    <location>
        <begin position="424"/>
        <end position="637"/>
    </location>
</feature>
<dbReference type="InterPro" id="IPR050351">
    <property type="entry name" value="BphY/WalK/GraS-like"/>
</dbReference>
<dbReference type="InterPro" id="IPR004358">
    <property type="entry name" value="Sig_transdc_His_kin-like_C"/>
</dbReference>
<keyword evidence="8 18" id="KW-0418">Kinase</keyword>
<keyword evidence="13" id="KW-0175">Coiled coil</keyword>
<evidence type="ECO:0000256" key="1">
    <source>
        <dbReference type="ARBA" id="ARBA00000085"/>
    </source>
</evidence>
<dbReference type="PANTHER" id="PTHR42878">
    <property type="entry name" value="TWO-COMPONENT HISTIDINE KINASE"/>
    <property type="match status" value="1"/>
</dbReference>
<dbReference type="InterPro" id="IPR013655">
    <property type="entry name" value="PAS_fold_3"/>
</dbReference>
<dbReference type="Pfam" id="PF08447">
    <property type="entry name" value="PAS_3"/>
    <property type="match status" value="2"/>
</dbReference>
<evidence type="ECO:0000259" key="17">
    <source>
        <dbReference type="PROSITE" id="PS50113"/>
    </source>
</evidence>
<keyword evidence="19" id="KW-1185">Reference proteome</keyword>
<feature type="transmembrane region" description="Helical" evidence="14">
    <location>
        <begin position="27"/>
        <end position="48"/>
    </location>
</feature>
<evidence type="ECO:0000256" key="2">
    <source>
        <dbReference type="ARBA" id="ARBA00004429"/>
    </source>
</evidence>
<dbReference type="GO" id="GO:0005524">
    <property type="term" value="F:ATP binding"/>
    <property type="evidence" value="ECO:0007669"/>
    <property type="project" value="UniProtKB-KW"/>
</dbReference>
<dbReference type="Pfam" id="PF02518">
    <property type="entry name" value="HATPase_c"/>
    <property type="match status" value="1"/>
</dbReference>
<evidence type="ECO:0000259" key="16">
    <source>
        <dbReference type="PROSITE" id="PS50112"/>
    </source>
</evidence>
<dbReference type="NCBIfam" id="TIGR00229">
    <property type="entry name" value="sensory_box"/>
    <property type="match status" value="2"/>
</dbReference>
<keyword evidence="10 14" id="KW-1133">Transmembrane helix</keyword>
<feature type="domain" description="PAS" evidence="16">
    <location>
        <begin position="144"/>
        <end position="214"/>
    </location>
</feature>
<keyword evidence="7" id="KW-0547">Nucleotide-binding</keyword>
<dbReference type="InterPro" id="IPR038318">
    <property type="entry name" value="KdpD_sf"/>
</dbReference>
<keyword evidence="6 14" id="KW-0812">Transmembrane</keyword>
<proteinExistence type="predicted"/>
<dbReference type="Proteomes" id="UP000028878">
    <property type="component" value="Unassembled WGS sequence"/>
</dbReference>
<dbReference type="RefSeq" id="WP_009518372.1">
    <property type="nucleotide sequence ID" value="NZ_CCAE010000035.1"/>
</dbReference>
<evidence type="ECO:0000256" key="9">
    <source>
        <dbReference type="ARBA" id="ARBA00022840"/>
    </source>
</evidence>
<keyword evidence="12 14" id="KW-0472">Membrane</keyword>
<evidence type="ECO:0000313" key="19">
    <source>
        <dbReference type="Proteomes" id="UP000028878"/>
    </source>
</evidence>
<dbReference type="InterPro" id="IPR000700">
    <property type="entry name" value="PAS-assoc_C"/>
</dbReference>
<dbReference type="GO" id="GO:0030295">
    <property type="term" value="F:protein kinase activator activity"/>
    <property type="evidence" value="ECO:0007669"/>
    <property type="project" value="TreeGrafter"/>
</dbReference>
<dbReference type="EC" id="2.7.13.3" evidence="3"/>
<feature type="domain" description="PAC" evidence="17">
    <location>
        <begin position="218"/>
        <end position="270"/>
    </location>
</feature>
<dbReference type="Gene3D" id="1.20.120.620">
    <property type="entry name" value="Backbone structure of the membrane domain of e. Coli histidine kinase receptor kdpd"/>
    <property type="match status" value="1"/>
</dbReference>
<keyword evidence="4" id="KW-0597">Phosphoprotein</keyword>
<dbReference type="CDD" id="cd00130">
    <property type="entry name" value="PAS"/>
    <property type="match status" value="2"/>
</dbReference>
<dbReference type="SMART" id="SM00387">
    <property type="entry name" value="HATPase_c"/>
    <property type="match status" value="1"/>
</dbReference>
<evidence type="ECO:0000313" key="18">
    <source>
        <dbReference type="EMBL" id="CDN89094.1"/>
    </source>
</evidence>
<dbReference type="GO" id="GO:0000155">
    <property type="term" value="F:phosphorelay sensor kinase activity"/>
    <property type="evidence" value="ECO:0007669"/>
    <property type="project" value="InterPro"/>
</dbReference>
<dbReference type="SMART" id="SM00091">
    <property type="entry name" value="PAS"/>
    <property type="match status" value="2"/>
</dbReference>
<keyword evidence="11" id="KW-0902">Two-component regulatory system</keyword>
<protein>
    <recommendedName>
        <fullName evidence="3">histidine kinase</fullName>
        <ecNumber evidence="3">2.7.13.3</ecNumber>
    </recommendedName>
</protein>
<keyword evidence="5" id="KW-0808">Transferase</keyword>
<sequence>MSAEPGSSPLGRLGTRLTAWDPRRHPWWLRALVAVALTALATWLRVVLAPAESGGRFVTLTLAAAICALYGGFRIGMLSTLLGMLAVNFLLVQPYFSFAIGDPKEAFWLNFWHLLTQLVVVGAIALMQRRTRELRASVEQAQRSHQQMLDTFENRATGMAHTHMDGRWIRINRAYRELLGYTHEEIIARHWRDFTHPDDVAGDFSQMQRLARGEIGHYTIEKRYLHKDGHTIWVLLSITLIRDASQTPDYLIAVVQDITERKAIEEALRTNERLLSQAQELALMASWRYDALKREFTTLGNANVILGVPRAVFTDLDMVAMTHPDDRQRMQQAWAAAFRRGDAYDIEYQIGINGEWHWVSVRAEFERDAHGRVTHGLGTVVDITEHKRAEQQIQQLNASLEERIRERTQALKAAYDELESYSYAVAHDLRSPLRIINGFAQALEEDNPSLAPESHRHLERIRDASKKMGELIDGLLKLSQMARGELQRSPVDLSAIATRQLRELAATSPERAVDWSVQPGLVAMADGPLIEALLQNLLHNAWKYSAQTPRARIRFTAQERDGQREFVVADNGAGFDMARAAKLFQPFQRLHMPHEFAGLGIGLATARRIVLRHGGELRAESAPGEGARFYFTLQPQA</sequence>
<dbReference type="InterPro" id="IPR036097">
    <property type="entry name" value="HisK_dim/P_sf"/>
</dbReference>
<dbReference type="Pfam" id="PF00512">
    <property type="entry name" value="HisKA"/>
    <property type="match status" value="1"/>
</dbReference>
<dbReference type="AlphaFoldDB" id="A0A1L1PK20"/>
<feature type="coiled-coil region" evidence="13">
    <location>
        <begin position="383"/>
        <end position="417"/>
    </location>
</feature>
<evidence type="ECO:0000256" key="6">
    <source>
        <dbReference type="ARBA" id="ARBA00022692"/>
    </source>
</evidence>
<dbReference type="InterPro" id="IPR000014">
    <property type="entry name" value="PAS"/>
</dbReference>
<dbReference type="SUPFAM" id="SSF47384">
    <property type="entry name" value="Homodimeric domain of signal transducing histidine kinase"/>
    <property type="match status" value="1"/>
</dbReference>